<feature type="transmembrane region" description="Helical" evidence="1">
    <location>
        <begin position="21"/>
        <end position="43"/>
    </location>
</feature>
<evidence type="ECO:0000259" key="2">
    <source>
        <dbReference type="Pfam" id="PF02517"/>
    </source>
</evidence>
<evidence type="ECO:0000313" key="3">
    <source>
        <dbReference type="EMBL" id="GJM60456.1"/>
    </source>
</evidence>
<feature type="transmembrane region" description="Helical" evidence="1">
    <location>
        <begin position="63"/>
        <end position="90"/>
    </location>
</feature>
<feature type="transmembrane region" description="Helical" evidence="1">
    <location>
        <begin position="206"/>
        <end position="227"/>
    </location>
</feature>
<organism evidence="3 4">
    <name type="scientific">Persicobacter diffluens</name>
    <dbReference type="NCBI Taxonomy" id="981"/>
    <lineage>
        <taxon>Bacteria</taxon>
        <taxon>Pseudomonadati</taxon>
        <taxon>Bacteroidota</taxon>
        <taxon>Cytophagia</taxon>
        <taxon>Cytophagales</taxon>
        <taxon>Persicobacteraceae</taxon>
        <taxon>Persicobacter</taxon>
    </lineage>
</organism>
<feature type="domain" description="CAAX prenyl protease 2/Lysostaphin resistance protein A-like" evidence="2">
    <location>
        <begin position="146"/>
        <end position="245"/>
    </location>
</feature>
<keyword evidence="4" id="KW-1185">Reference proteome</keyword>
<dbReference type="InterPro" id="IPR052710">
    <property type="entry name" value="CAAX_protease"/>
</dbReference>
<keyword evidence="1" id="KW-0812">Transmembrane</keyword>
<protein>
    <submittedName>
        <fullName evidence="3">Abortive infection protein</fullName>
    </submittedName>
</protein>
<reference evidence="3 4" key="1">
    <citation type="submission" date="2021-12" db="EMBL/GenBank/DDBJ databases">
        <title>Genome sequencing of bacteria with rrn-lacking chromosome and rrn-plasmid.</title>
        <authorList>
            <person name="Anda M."/>
            <person name="Iwasaki W."/>
        </authorList>
    </citation>
    <scope>NUCLEOTIDE SEQUENCE [LARGE SCALE GENOMIC DNA]</scope>
    <source>
        <strain evidence="3 4">NBRC 15940</strain>
    </source>
</reference>
<comment type="caution">
    <text evidence="3">The sequence shown here is derived from an EMBL/GenBank/DDBJ whole genome shotgun (WGS) entry which is preliminary data.</text>
</comment>
<dbReference type="PANTHER" id="PTHR36435:SF1">
    <property type="entry name" value="CAAX AMINO TERMINAL PROTEASE FAMILY PROTEIN"/>
    <property type="match status" value="1"/>
</dbReference>
<dbReference type="InterPro" id="IPR003675">
    <property type="entry name" value="Rce1/LyrA-like_dom"/>
</dbReference>
<dbReference type="GO" id="GO:0080120">
    <property type="term" value="P:CAAX-box protein maturation"/>
    <property type="evidence" value="ECO:0007669"/>
    <property type="project" value="UniProtKB-ARBA"/>
</dbReference>
<dbReference type="Pfam" id="PF02517">
    <property type="entry name" value="Rce1-like"/>
    <property type="match status" value="1"/>
</dbReference>
<gene>
    <name evidence="3" type="primary">yyaK</name>
    <name evidence="3" type="ORF">PEDI_10080</name>
</gene>
<dbReference type="GO" id="GO:0004175">
    <property type="term" value="F:endopeptidase activity"/>
    <property type="evidence" value="ECO:0007669"/>
    <property type="project" value="UniProtKB-ARBA"/>
</dbReference>
<keyword evidence="1" id="KW-1133">Transmembrane helix</keyword>
<evidence type="ECO:0000313" key="4">
    <source>
        <dbReference type="Proteomes" id="UP001310022"/>
    </source>
</evidence>
<feature type="transmembrane region" description="Helical" evidence="1">
    <location>
        <begin position="144"/>
        <end position="162"/>
    </location>
</feature>
<name>A0AAN4VV01_9BACT</name>
<feature type="transmembrane region" description="Helical" evidence="1">
    <location>
        <begin position="234"/>
        <end position="251"/>
    </location>
</feature>
<dbReference type="Proteomes" id="UP001310022">
    <property type="component" value="Unassembled WGS sequence"/>
</dbReference>
<feature type="transmembrane region" description="Helical" evidence="1">
    <location>
        <begin position="271"/>
        <end position="292"/>
    </location>
</feature>
<dbReference type="PANTHER" id="PTHR36435">
    <property type="entry name" value="SLR1288 PROTEIN"/>
    <property type="match status" value="1"/>
</dbReference>
<feature type="transmembrane region" description="Helical" evidence="1">
    <location>
        <begin position="110"/>
        <end position="132"/>
    </location>
</feature>
<evidence type="ECO:0000256" key="1">
    <source>
        <dbReference type="SAM" id="Phobius"/>
    </source>
</evidence>
<sequence length="320" mass="36838">MKFFENSFNRPNEWFRYLLTCLLSFVVFAQILGGIPLMILIGVKAANQGGVMTDPLNFEAYGVSSTLGLGIMLFSFVMGLFGLWLFFKVFHKKPFTDLFNGQGTFRWKRFFYAVGIWGGLMLVYLVGQLLITPEAFHWQFDWRQFYPLLIVSVILIPLQTSYEELLFRGYLAQGVGVWTRNRWLVVIIPAAIFALMHIMNPEVEAYGFWLTMPQYLFFGLLFGICTVLDDGLEVCLGAHAINNVFLSLFVTSEESVFKTHSVLKQVEIDPVMELISLLVLGTLFFFIMYKLLGWKWKVMNDKIAPTTLSNQPFMEINQDH</sequence>
<dbReference type="EMBL" id="BQKE01000001">
    <property type="protein sequence ID" value="GJM60456.1"/>
    <property type="molecule type" value="Genomic_DNA"/>
</dbReference>
<keyword evidence="1" id="KW-0472">Membrane</keyword>
<feature type="transmembrane region" description="Helical" evidence="1">
    <location>
        <begin position="183"/>
        <end position="200"/>
    </location>
</feature>
<accession>A0AAN4VV01</accession>
<dbReference type="AlphaFoldDB" id="A0AAN4VV01"/>
<proteinExistence type="predicted"/>